<gene>
    <name evidence="1" type="ORF">DILT_LOCUS18007</name>
</gene>
<evidence type="ECO:0000313" key="2">
    <source>
        <dbReference type="Proteomes" id="UP000281553"/>
    </source>
</evidence>
<dbReference type="AlphaFoldDB" id="A0A3P7RGI2"/>
<sequence length="73" mass="7949">MLKGLVDQGVIESLVEILACSMVDRDSGQPPVDELNLPEEASQLRICASPITTEIQCDILLTLAIICEDDVHQ</sequence>
<protein>
    <submittedName>
        <fullName evidence="1">Uncharacterized protein</fullName>
    </submittedName>
</protein>
<accession>A0A3P7RGI2</accession>
<name>A0A3P7RGI2_DIBLA</name>
<dbReference type="EMBL" id="UYRU01096556">
    <property type="protein sequence ID" value="VDN39769.1"/>
    <property type="molecule type" value="Genomic_DNA"/>
</dbReference>
<dbReference type="Proteomes" id="UP000281553">
    <property type="component" value="Unassembled WGS sequence"/>
</dbReference>
<evidence type="ECO:0000313" key="1">
    <source>
        <dbReference type="EMBL" id="VDN39769.1"/>
    </source>
</evidence>
<proteinExistence type="predicted"/>
<dbReference type="OrthoDB" id="10479691at2759"/>
<organism evidence="1 2">
    <name type="scientific">Dibothriocephalus latus</name>
    <name type="common">Fish tapeworm</name>
    <name type="synonym">Diphyllobothrium latum</name>
    <dbReference type="NCBI Taxonomy" id="60516"/>
    <lineage>
        <taxon>Eukaryota</taxon>
        <taxon>Metazoa</taxon>
        <taxon>Spiralia</taxon>
        <taxon>Lophotrochozoa</taxon>
        <taxon>Platyhelminthes</taxon>
        <taxon>Cestoda</taxon>
        <taxon>Eucestoda</taxon>
        <taxon>Diphyllobothriidea</taxon>
        <taxon>Diphyllobothriidae</taxon>
        <taxon>Dibothriocephalus</taxon>
    </lineage>
</organism>
<keyword evidence="2" id="KW-1185">Reference proteome</keyword>
<reference evidence="1 2" key="1">
    <citation type="submission" date="2018-11" db="EMBL/GenBank/DDBJ databases">
        <authorList>
            <consortium name="Pathogen Informatics"/>
        </authorList>
    </citation>
    <scope>NUCLEOTIDE SEQUENCE [LARGE SCALE GENOMIC DNA]</scope>
</reference>